<dbReference type="RefSeq" id="XP_031379229.1">
    <property type="nucleotide sequence ID" value="XM_031523369.1"/>
</dbReference>
<dbReference type="GO" id="GO:0005743">
    <property type="term" value="C:mitochondrial inner membrane"/>
    <property type="evidence" value="ECO:0007669"/>
    <property type="project" value="TreeGrafter"/>
</dbReference>
<organism evidence="3 6">
    <name type="scientific">Punica granatum</name>
    <name type="common">Pomegranate</name>
    <dbReference type="NCBI Taxonomy" id="22663"/>
    <lineage>
        <taxon>Eukaryota</taxon>
        <taxon>Viridiplantae</taxon>
        <taxon>Streptophyta</taxon>
        <taxon>Embryophyta</taxon>
        <taxon>Tracheophyta</taxon>
        <taxon>Spermatophyta</taxon>
        <taxon>Magnoliopsida</taxon>
        <taxon>eudicotyledons</taxon>
        <taxon>Gunneridae</taxon>
        <taxon>Pentapetalae</taxon>
        <taxon>rosids</taxon>
        <taxon>malvids</taxon>
        <taxon>Myrtales</taxon>
        <taxon>Lythraceae</taxon>
        <taxon>Punica</taxon>
    </lineage>
</organism>
<dbReference type="RefSeq" id="XP_031379231.1">
    <property type="nucleotide sequence ID" value="XM_031523371.1"/>
</dbReference>
<comment type="pathway">
    <text evidence="2">Pyrimidine metabolism; UMP biosynthesis via de novo pathway.</text>
</comment>
<gene>
    <name evidence="4 5 6" type="primary">LOC116194539</name>
</gene>
<dbReference type="PANTHER" id="PTHR48109">
    <property type="entry name" value="DIHYDROOROTATE DEHYDROGENASE (QUINONE), MITOCHONDRIAL-RELATED"/>
    <property type="match status" value="1"/>
</dbReference>
<name>A0A6P8CCJ6_PUNGR</name>
<evidence type="ECO:0000313" key="4">
    <source>
        <dbReference type="RefSeq" id="XP_031379229.1"/>
    </source>
</evidence>
<comment type="cofactor">
    <cofactor evidence="1">
        <name>FMN</name>
        <dbReference type="ChEBI" id="CHEBI:58210"/>
    </cofactor>
</comment>
<dbReference type="GO" id="GO:0004152">
    <property type="term" value="F:dihydroorotate dehydrogenase activity"/>
    <property type="evidence" value="ECO:0007669"/>
    <property type="project" value="TreeGrafter"/>
</dbReference>
<proteinExistence type="predicted"/>
<dbReference type="InterPro" id="IPR050074">
    <property type="entry name" value="DHO_dehydrogenase"/>
</dbReference>
<evidence type="ECO:0000313" key="6">
    <source>
        <dbReference type="RefSeq" id="XP_031379231.1"/>
    </source>
</evidence>
<evidence type="ECO:0000313" key="3">
    <source>
        <dbReference type="Proteomes" id="UP000515151"/>
    </source>
</evidence>
<dbReference type="RefSeq" id="XP_031379230.1">
    <property type="nucleotide sequence ID" value="XM_031523370.1"/>
</dbReference>
<evidence type="ECO:0000256" key="2">
    <source>
        <dbReference type="ARBA" id="ARBA00004725"/>
    </source>
</evidence>
<dbReference type="Proteomes" id="UP000515151">
    <property type="component" value="Chromosome 2"/>
</dbReference>
<dbReference type="AlphaFoldDB" id="A0A6P8CCJ6"/>
<sequence>MVSRQSSKRGKIFQHCYCIVTELWLRGNYSEIIWPKGFLRAPLEGAPDVTALLLPLLLHLLLLQSLTPESIISPNDCCMGLGPSQGINGLIHQIWDWRFGEGSSQILWVSLLDLIKMLRLSKVQAARDEMQWAEDGSPPLLVKIAPDLSKEDLEDIAAVVLALRLDGLVKVVVYAVVKMHTKKKKSGCDSGSALHKICLWGSCSHSKDKVAWEEIRTRDAQHNCPKPQHQVARP</sequence>
<dbReference type="GeneID" id="116194539"/>
<accession>A0A6P8CCJ6</accession>
<dbReference type="InterPro" id="IPR013785">
    <property type="entry name" value="Aldolase_TIM"/>
</dbReference>
<keyword evidence="3" id="KW-1185">Reference proteome</keyword>
<dbReference type="GO" id="GO:0006207">
    <property type="term" value="P:'de novo' pyrimidine nucleobase biosynthetic process"/>
    <property type="evidence" value="ECO:0007669"/>
    <property type="project" value="TreeGrafter"/>
</dbReference>
<evidence type="ECO:0000313" key="5">
    <source>
        <dbReference type="RefSeq" id="XP_031379230.1"/>
    </source>
</evidence>
<reference evidence="4 5" key="2">
    <citation type="submission" date="2025-04" db="UniProtKB">
        <authorList>
            <consortium name="RefSeq"/>
        </authorList>
    </citation>
    <scope>IDENTIFICATION</scope>
    <source>
        <tissue evidence="4 5">Leaf</tissue>
    </source>
</reference>
<dbReference type="Gene3D" id="3.20.20.70">
    <property type="entry name" value="Aldolase class I"/>
    <property type="match status" value="1"/>
</dbReference>
<dbReference type="PANTHER" id="PTHR48109:SF4">
    <property type="entry name" value="DIHYDROOROTATE DEHYDROGENASE (QUINONE), MITOCHONDRIAL"/>
    <property type="match status" value="1"/>
</dbReference>
<evidence type="ECO:0000256" key="1">
    <source>
        <dbReference type="ARBA" id="ARBA00001917"/>
    </source>
</evidence>
<protein>
    <submittedName>
        <fullName evidence="4 5">Uncharacterized protein LOC116194539 isoform X1</fullName>
    </submittedName>
</protein>
<reference evidence="3" key="1">
    <citation type="journal article" date="2020" name="Plant Biotechnol. J.">
        <title>The pomegranate (Punica granatum L.) draft genome dissects genetic divergence between soft- and hard-seeded cultivars.</title>
        <authorList>
            <person name="Luo X."/>
            <person name="Li H."/>
            <person name="Wu Z."/>
            <person name="Yao W."/>
            <person name="Zhao P."/>
            <person name="Cao D."/>
            <person name="Yu H."/>
            <person name="Li K."/>
            <person name="Poudel K."/>
            <person name="Zhao D."/>
            <person name="Zhang F."/>
            <person name="Xia X."/>
            <person name="Chen L."/>
            <person name="Wang Q."/>
            <person name="Jing D."/>
            <person name="Cao S."/>
        </authorList>
    </citation>
    <scope>NUCLEOTIDE SEQUENCE [LARGE SCALE GENOMIC DNA]</scope>
</reference>
<dbReference type="GO" id="GO:0009220">
    <property type="term" value="P:pyrimidine ribonucleotide biosynthetic process"/>
    <property type="evidence" value="ECO:0007669"/>
    <property type="project" value="TreeGrafter"/>
</dbReference>